<dbReference type="GO" id="GO:0030199">
    <property type="term" value="P:collagen fibril organization"/>
    <property type="evidence" value="ECO:0007669"/>
    <property type="project" value="TreeGrafter"/>
</dbReference>
<dbReference type="Pfam" id="PF14704">
    <property type="entry name" value="DERM"/>
    <property type="match status" value="1"/>
</dbReference>
<dbReference type="PANTHER" id="PTHR15040:SF1">
    <property type="entry name" value="DERMATOPONTIN-LIKE ISOFORM X1"/>
    <property type="match status" value="1"/>
</dbReference>
<dbReference type="PANTHER" id="PTHR15040">
    <property type="entry name" value="DERMATOPONTIN-RELATED"/>
    <property type="match status" value="1"/>
</dbReference>
<reference evidence="6" key="1">
    <citation type="journal article" date="2023" name="G3 (Bethesda)">
        <title>A reference genome for the long-term kleptoplast-retaining sea slug Elysia crispata morphotype clarki.</title>
        <authorList>
            <person name="Eastman K.E."/>
            <person name="Pendleton A.L."/>
            <person name="Shaikh M.A."/>
            <person name="Suttiyut T."/>
            <person name="Ogas R."/>
            <person name="Tomko P."/>
            <person name="Gavelis G."/>
            <person name="Widhalm J.R."/>
            <person name="Wisecaver J.H."/>
        </authorList>
    </citation>
    <scope>NUCLEOTIDE SEQUENCE</scope>
    <source>
        <strain evidence="6">ECLA1</strain>
    </source>
</reference>
<sequence length="188" mass="21763">MHFWFPTTPVVLALVATVVVIDLSVSEESWDNEWDGELNFECPRGQVLSSVYSVHDDSKEDRRWRLECAAAPSGANPRRCRWTSDYVNTWEEPISYMPRRNWILAGVFSKHNNDHEDRIMKFRYCTDNSFVTISCGLTEYLNDFDAPLNYTVPEGKVLAGWVSMYDGSTRDRRHKMIECSYGRIAPPP</sequence>
<keyword evidence="7" id="KW-1185">Reference proteome</keyword>
<feature type="chain" id="PRO_5042076076" evidence="5">
    <location>
        <begin position="27"/>
        <end position="188"/>
    </location>
</feature>
<evidence type="ECO:0000256" key="1">
    <source>
        <dbReference type="ARBA" id="ARBA00004613"/>
    </source>
</evidence>
<proteinExistence type="inferred from homology"/>
<dbReference type="GO" id="GO:0031012">
    <property type="term" value="C:extracellular matrix"/>
    <property type="evidence" value="ECO:0007669"/>
    <property type="project" value="TreeGrafter"/>
</dbReference>
<dbReference type="EMBL" id="JAWDGP010006482">
    <property type="protein sequence ID" value="KAK3740222.1"/>
    <property type="molecule type" value="Genomic_DNA"/>
</dbReference>
<feature type="signal peptide" evidence="5">
    <location>
        <begin position="1"/>
        <end position="26"/>
    </location>
</feature>
<evidence type="ECO:0000256" key="5">
    <source>
        <dbReference type="SAM" id="SignalP"/>
    </source>
</evidence>
<keyword evidence="5" id="KW-0732">Signal</keyword>
<dbReference type="Proteomes" id="UP001283361">
    <property type="component" value="Unassembled WGS sequence"/>
</dbReference>
<dbReference type="AlphaFoldDB" id="A0AAE0YC64"/>
<evidence type="ECO:0000313" key="7">
    <source>
        <dbReference type="Proteomes" id="UP001283361"/>
    </source>
</evidence>
<name>A0AAE0YC64_9GAST</name>
<protein>
    <submittedName>
        <fullName evidence="6">Uncharacterized protein</fullName>
    </submittedName>
</protein>
<dbReference type="InterPro" id="IPR026645">
    <property type="entry name" value="Dermatopontin"/>
</dbReference>
<comment type="caution">
    <text evidence="6">The sequence shown here is derived from an EMBL/GenBank/DDBJ whole genome shotgun (WGS) entry which is preliminary data.</text>
</comment>
<comment type="subcellular location">
    <subcellularLocation>
        <location evidence="1">Secreted</location>
    </subcellularLocation>
</comment>
<evidence type="ECO:0000313" key="6">
    <source>
        <dbReference type="EMBL" id="KAK3740222.1"/>
    </source>
</evidence>
<accession>A0AAE0YC64</accession>
<comment type="similarity">
    <text evidence="2">Belongs to the dermatopontin family.</text>
</comment>
<evidence type="ECO:0000256" key="2">
    <source>
        <dbReference type="ARBA" id="ARBA00008712"/>
    </source>
</evidence>
<gene>
    <name evidence="6" type="ORF">RRG08_054244</name>
</gene>
<dbReference type="GO" id="GO:0005615">
    <property type="term" value="C:extracellular space"/>
    <property type="evidence" value="ECO:0007669"/>
    <property type="project" value="TreeGrafter"/>
</dbReference>
<keyword evidence="3" id="KW-0964">Secreted</keyword>
<evidence type="ECO:0000256" key="3">
    <source>
        <dbReference type="ARBA" id="ARBA00022525"/>
    </source>
</evidence>
<evidence type="ECO:0000256" key="4">
    <source>
        <dbReference type="ARBA" id="ARBA00023157"/>
    </source>
</evidence>
<keyword evidence="4" id="KW-1015">Disulfide bond</keyword>
<organism evidence="6 7">
    <name type="scientific">Elysia crispata</name>
    <name type="common">lettuce slug</name>
    <dbReference type="NCBI Taxonomy" id="231223"/>
    <lineage>
        <taxon>Eukaryota</taxon>
        <taxon>Metazoa</taxon>
        <taxon>Spiralia</taxon>
        <taxon>Lophotrochozoa</taxon>
        <taxon>Mollusca</taxon>
        <taxon>Gastropoda</taxon>
        <taxon>Heterobranchia</taxon>
        <taxon>Euthyneura</taxon>
        <taxon>Panpulmonata</taxon>
        <taxon>Sacoglossa</taxon>
        <taxon>Placobranchoidea</taxon>
        <taxon>Plakobranchidae</taxon>
        <taxon>Elysia</taxon>
    </lineage>
</organism>